<dbReference type="InterPro" id="IPR016181">
    <property type="entry name" value="Acyl_CoA_acyltransferase"/>
</dbReference>
<keyword evidence="3" id="KW-0808">Transferase</keyword>
<evidence type="ECO:0000256" key="9">
    <source>
        <dbReference type="ARBA" id="ARBA00045724"/>
    </source>
</evidence>
<dbReference type="SUPFAM" id="SSF55729">
    <property type="entry name" value="Acyl-CoA N-acyltransferases (Nat)"/>
    <property type="match status" value="1"/>
</dbReference>
<keyword evidence="12" id="KW-1185">Reference proteome</keyword>
<evidence type="ECO:0000313" key="12">
    <source>
        <dbReference type="Proteomes" id="UP001595683"/>
    </source>
</evidence>
<gene>
    <name evidence="11" type="ORF">ACFOOT_13440</name>
</gene>
<keyword evidence="5" id="KW-0012">Acyltransferase</keyword>
<evidence type="ECO:0000313" key="11">
    <source>
        <dbReference type="EMBL" id="MFC3672424.1"/>
    </source>
</evidence>
<name>A0ABV7V5I0_9SPHN</name>
<comment type="caution">
    <text evidence="11">The sequence shown here is derived from an EMBL/GenBank/DDBJ whole genome shotgun (WGS) entry which is preliminary data.</text>
</comment>
<dbReference type="Proteomes" id="UP001595683">
    <property type="component" value="Unassembled WGS sequence"/>
</dbReference>
<dbReference type="Pfam" id="PF13444">
    <property type="entry name" value="Acetyltransf_5"/>
    <property type="match status" value="1"/>
</dbReference>
<proteinExistence type="inferred from homology"/>
<reference evidence="12" key="1">
    <citation type="journal article" date="2019" name="Int. J. Syst. Evol. Microbiol.">
        <title>The Global Catalogue of Microorganisms (GCM) 10K type strain sequencing project: providing services to taxonomists for standard genome sequencing and annotation.</title>
        <authorList>
            <consortium name="The Broad Institute Genomics Platform"/>
            <consortium name="The Broad Institute Genome Sequencing Center for Infectious Disease"/>
            <person name="Wu L."/>
            <person name="Ma J."/>
        </authorList>
    </citation>
    <scope>NUCLEOTIDE SEQUENCE [LARGE SCALE GENOMIC DNA]</scope>
    <source>
        <strain evidence="12">KCTC 42224</strain>
    </source>
</reference>
<dbReference type="InterPro" id="IPR052351">
    <property type="entry name" value="Ornithine_N-alpha-AT"/>
</dbReference>
<protein>
    <recommendedName>
        <fullName evidence="8">L-ornithine N(alpha)-acyltransferase</fullName>
        <ecNumber evidence="7">2.3.2.30</ecNumber>
    </recommendedName>
</protein>
<evidence type="ECO:0000256" key="10">
    <source>
        <dbReference type="ARBA" id="ARBA00047785"/>
    </source>
</evidence>
<accession>A0ABV7V5I0</accession>
<keyword evidence="4" id="KW-0443">Lipid metabolism</keyword>
<comment type="pathway">
    <text evidence="1">Lipid metabolism.</text>
</comment>
<evidence type="ECO:0000256" key="1">
    <source>
        <dbReference type="ARBA" id="ARBA00005189"/>
    </source>
</evidence>
<evidence type="ECO:0000256" key="2">
    <source>
        <dbReference type="ARBA" id="ARBA00022516"/>
    </source>
</evidence>
<evidence type="ECO:0000256" key="6">
    <source>
        <dbReference type="ARBA" id="ARBA00038095"/>
    </source>
</evidence>
<evidence type="ECO:0000256" key="5">
    <source>
        <dbReference type="ARBA" id="ARBA00023315"/>
    </source>
</evidence>
<sequence>MGDVIGIEKRPRRLAVRLARDAADLAAVQHLRWQVFFDEMGARAQGLLDQLDADPYDALCDHLLVIDEDQPGTLVADGAVVGTYRLLRESVARAAQGFYSAGEFDLAPLMAGEGRVGGELLELGRSCVLPAFRTSATISLLWRGIADYIAAHDIGLMFGCASFPGIDPDAHAPALSLLAHTCLAPAAQRPQVRPNAGCAVALERLPRGSYDERRAMLALPPLIKGYLRCGARFGDGAFIDHAFNTVDVCVVLPVEQISQRYATRFSVAA</sequence>
<dbReference type="PANTHER" id="PTHR37323:SF1">
    <property type="entry name" value="L-ORNITHINE N(ALPHA)-ACYLTRANSFERASE"/>
    <property type="match status" value="1"/>
</dbReference>
<dbReference type="PANTHER" id="PTHR37323">
    <property type="entry name" value="GCN5-RELATED N-ACETYLTRANSFERASE"/>
    <property type="match status" value="1"/>
</dbReference>
<evidence type="ECO:0000256" key="3">
    <source>
        <dbReference type="ARBA" id="ARBA00022679"/>
    </source>
</evidence>
<comment type="function">
    <text evidence="9">Catalyzes the first step in the biosynthesis of ornithine lipids, which are phosphorus-free membrane lipids. Catalyzes the 3-hydroxyacyl-acyl carrier protein-dependent acylation of ornithine to form lyso-ornithine lipid (LOL).</text>
</comment>
<dbReference type="EMBL" id="JBHRYE010000021">
    <property type="protein sequence ID" value="MFC3672424.1"/>
    <property type="molecule type" value="Genomic_DNA"/>
</dbReference>
<comment type="catalytic activity">
    <reaction evidence="10">
        <text>a (3R)-hydroxyacyl-[ACP] + L-ornithine = a lyso-ornithine lipid + holo-[ACP] + H(+)</text>
        <dbReference type="Rhea" id="RHEA:20633"/>
        <dbReference type="Rhea" id="RHEA-COMP:9685"/>
        <dbReference type="Rhea" id="RHEA-COMP:9945"/>
        <dbReference type="ChEBI" id="CHEBI:15378"/>
        <dbReference type="ChEBI" id="CHEBI:46911"/>
        <dbReference type="ChEBI" id="CHEBI:64479"/>
        <dbReference type="ChEBI" id="CHEBI:78827"/>
        <dbReference type="ChEBI" id="CHEBI:138482"/>
        <dbReference type="EC" id="2.3.2.30"/>
    </reaction>
    <physiologicalReaction direction="left-to-right" evidence="10">
        <dbReference type="Rhea" id="RHEA:20634"/>
    </physiologicalReaction>
</comment>
<dbReference type="RefSeq" id="WP_191324192.1">
    <property type="nucleotide sequence ID" value="NZ_BMZP01000007.1"/>
</dbReference>
<keyword evidence="2" id="KW-0444">Lipid biosynthesis</keyword>
<dbReference type="EC" id="2.3.2.30" evidence="7"/>
<evidence type="ECO:0000256" key="8">
    <source>
        <dbReference type="ARBA" id="ARBA00039866"/>
    </source>
</evidence>
<evidence type="ECO:0000256" key="4">
    <source>
        <dbReference type="ARBA" id="ARBA00023098"/>
    </source>
</evidence>
<comment type="similarity">
    <text evidence="6">Belongs to the acetyltransferase family. OlsB subfamily.</text>
</comment>
<evidence type="ECO:0000256" key="7">
    <source>
        <dbReference type="ARBA" id="ARBA00039058"/>
    </source>
</evidence>
<organism evidence="11 12">
    <name type="scientific">Novosphingobium pokkalii</name>
    <dbReference type="NCBI Taxonomy" id="1770194"/>
    <lineage>
        <taxon>Bacteria</taxon>
        <taxon>Pseudomonadati</taxon>
        <taxon>Pseudomonadota</taxon>
        <taxon>Alphaproteobacteria</taxon>
        <taxon>Sphingomonadales</taxon>
        <taxon>Sphingomonadaceae</taxon>
        <taxon>Novosphingobium</taxon>
    </lineage>
</organism>
<dbReference type="Gene3D" id="3.40.630.30">
    <property type="match status" value="1"/>
</dbReference>